<sequence>MPRRKLFIYAQVAVLVLITLALYIQGDAATAAIWRSRDDEFPDVPANASLSGTELKAYVNAILDPNDTALPRLECPRADMKRYEYLQVPGPA</sequence>
<accession>A0AAN7HDF8</accession>
<reference evidence="1" key="2">
    <citation type="submission" date="2023-05" db="EMBL/GenBank/DDBJ databases">
        <authorList>
            <consortium name="Lawrence Berkeley National Laboratory"/>
            <person name="Steindorff A."/>
            <person name="Hensen N."/>
            <person name="Bonometti L."/>
            <person name="Westerberg I."/>
            <person name="Brannstrom I.O."/>
            <person name="Guillou S."/>
            <person name="Cros-Aarteil S."/>
            <person name="Calhoun S."/>
            <person name="Haridas S."/>
            <person name="Kuo A."/>
            <person name="Mondo S."/>
            <person name="Pangilinan J."/>
            <person name="Riley R."/>
            <person name="Labutti K."/>
            <person name="Andreopoulos B."/>
            <person name="Lipzen A."/>
            <person name="Chen C."/>
            <person name="Yanf M."/>
            <person name="Daum C."/>
            <person name="Ng V."/>
            <person name="Clum A."/>
            <person name="Ohm R."/>
            <person name="Martin F."/>
            <person name="Silar P."/>
            <person name="Natvig D."/>
            <person name="Lalanne C."/>
            <person name="Gautier V."/>
            <person name="Ament-Velasquez S.L."/>
            <person name="Kruys A."/>
            <person name="Hutchinson M.I."/>
            <person name="Powell A.J."/>
            <person name="Barry K."/>
            <person name="Miller A.N."/>
            <person name="Grigoriev I.V."/>
            <person name="Debuchy R."/>
            <person name="Gladieux P."/>
            <person name="Thoren M.H."/>
            <person name="Johannesson H."/>
        </authorList>
    </citation>
    <scope>NUCLEOTIDE SEQUENCE</scope>
    <source>
        <strain evidence="1">CBS 532.94</strain>
    </source>
</reference>
<evidence type="ECO:0000313" key="2">
    <source>
        <dbReference type="Proteomes" id="UP001303760"/>
    </source>
</evidence>
<dbReference type="Proteomes" id="UP001303760">
    <property type="component" value="Unassembled WGS sequence"/>
</dbReference>
<gene>
    <name evidence="1" type="ORF">C8A03DRAFT_34629</name>
</gene>
<evidence type="ECO:0000313" key="1">
    <source>
        <dbReference type="EMBL" id="KAK4237425.1"/>
    </source>
</evidence>
<name>A0AAN7HDF8_9PEZI</name>
<dbReference type="AlphaFoldDB" id="A0AAN7HDF8"/>
<organism evidence="1 2">
    <name type="scientific">Achaetomium macrosporum</name>
    <dbReference type="NCBI Taxonomy" id="79813"/>
    <lineage>
        <taxon>Eukaryota</taxon>
        <taxon>Fungi</taxon>
        <taxon>Dikarya</taxon>
        <taxon>Ascomycota</taxon>
        <taxon>Pezizomycotina</taxon>
        <taxon>Sordariomycetes</taxon>
        <taxon>Sordariomycetidae</taxon>
        <taxon>Sordariales</taxon>
        <taxon>Chaetomiaceae</taxon>
        <taxon>Achaetomium</taxon>
    </lineage>
</organism>
<proteinExistence type="predicted"/>
<reference evidence="1" key="1">
    <citation type="journal article" date="2023" name="Mol. Phylogenet. Evol.">
        <title>Genome-scale phylogeny and comparative genomics of the fungal order Sordariales.</title>
        <authorList>
            <person name="Hensen N."/>
            <person name="Bonometti L."/>
            <person name="Westerberg I."/>
            <person name="Brannstrom I.O."/>
            <person name="Guillou S."/>
            <person name="Cros-Aarteil S."/>
            <person name="Calhoun S."/>
            <person name="Haridas S."/>
            <person name="Kuo A."/>
            <person name="Mondo S."/>
            <person name="Pangilinan J."/>
            <person name="Riley R."/>
            <person name="LaButti K."/>
            <person name="Andreopoulos B."/>
            <person name="Lipzen A."/>
            <person name="Chen C."/>
            <person name="Yan M."/>
            <person name="Daum C."/>
            <person name="Ng V."/>
            <person name="Clum A."/>
            <person name="Steindorff A."/>
            <person name="Ohm R.A."/>
            <person name="Martin F."/>
            <person name="Silar P."/>
            <person name="Natvig D.O."/>
            <person name="Lalanne C."/>
            <person name="Gautier V."/>
            <person name="Ament-Velasquez S.L."/>
            <person name="Kruys A."/>
            <person name="Hutchinson M.I."/>
            <person name="Powell A.J."/>
            <person name="Barry K."/>
            <person name="Miller A.N."/>
            <person name="Grigoriev I.V."/>
            <person name="Debuchy R."/>
            <person name="Gladieux P."/>
            <person name="Hiltunen Thoren M."/>
            <person name="Johannesson H."/>
        </authorList>
    </citation>
    <scope>NUCLEOTIDE SEQUENCE</scope>
    <source>
        <strain evidence="1">CBS 532.94</strain>
    </source>
</reference>
<dbReference type="EMBL" id="MU860139">
    <property type="protein sequence ID" value="KAK4237425.1"/>
    <property type="molecule type" value="Genomic_DNA"/>
</dbReference>
<keyword evidence="2" id="KW-1185">Reference proteome</keyword>
<protein>
    <submittedName>
        <fullName evidence="1">Uncharacterized protein</fullName>
    </submittedName>
</protein>
<comment type="caution">
    <text evidence="1">The sequence shown here is derived from an EMBL/GenBank/DDBJ whole genome shotgun (WGS) entry which is preliminary data.</text>
</comment>